<keyword evidence="2" id="KW-1185">Reference proteome</keyword>
<organism evidence="1 2">
    <name type="scientific">Agromyces neolithicus</name>
    <dbReference type="NCBI Taxonomy" id="269420"/>
    <lineage>
        <taxon>Bacteria</taxon>
        <taxon>Bacillati</taxon>
        <taxon>Actinomycetota</taxon>
        <taxon>Actinomycetes</taxon>
        <taxon>Micrococcales</taxon>
        <taxon>Microbacteriaceae</taxon>
        <taxon>Agromyces</taxon>
    </lineage>
</organism>
<dbReference type="RefSeq" id="WP_344292156.1">
    <property type="nucleotide sequence ID" value="NZ_BAAANJ010000001.1"/>
</dbReference>
<reference evidence="1 2" key="1">
    <citation type="journal article" date="2019" name="Int. J. Syst. Evol. Microbiol.">
        <title>The Global Catalogue of Microorganisms (GCM) 10K type strain sequencing project: providing services to taxonomists for standard genome sequencing and annotation.</title>
        <authorList>
            <consortium name="The Broad Institute Genomics Platform"/>
            <consortium name="The Broad Institute Genome Sequencing Center for Infectious Disease"/>
            <person name="Wu L."/>
            <person name="Ma J."/>
        </authorList>
    </citation>
    <scope>NUCLEOTIDE SEQUENCE [LARGE SCALE GENOMIC DNA]</scope>
    <source>
        <strain evidence="1 2">JCM 14322</strain>
    </source>
</reference>
<protein>
    <recommendedName>
        <fullName evidence="3">DUF2716 domain-containing protein</fullName>
    </recommendedName>
</protein>
<name>A0ABN2LQG1_9MICO</name>
<evidence type="ECO:0000313" key="1">
    <source>
        <dbReference type="EMBL" id="GAA1796699.1"/>
    </source>
</evidence>
<evidence type="ECO:0008006" key="3">
    <source>
        <dbReference type="Google" id="ProtNLM"/>
    </source>
</evidence>
<evidence type="ECO:0000313" key="2">
    <source>
        <dbReference type="Proteomes" id="UP001500002"/>
    </source>
</evidence>
<comment type="caution">
    <text evidence="1">The sequence shown here is derived from an EMBL/GenBank/DDBJ whole genome shotgun (WGS) entry which is preliminary data.</text>
</comment>
<dbReference type="Proteomes" id="UP001500002">
    <property type="component" value="Unassembled WGS sequence"/>
</dbReference>
<sequence>MRWERDVSRGAWLADRVAAAAGDMHVAVPIGFEAYARVFHPVTADRLTGISWTELADSGESWPGDRVETRTAAWAEVAAESGATVHPLMQWSAIGGGRLTELPQVGTVGDSGWRYSAPEWGRPGAELVATLARTLAGHTATPTAGVAAVWEGWGGLFGQGRRYLTFLSDDATDAPAPPSIVVPEPALGPEVQHGPRLALPWREHVLFDAGIDEFADADWPERALWVAEPTWPECPSLIWPDDHAWVIVSEIDWDSTVVAGSRAAIDAVLEASGIEALEISERADLSSNGDTVNR</sequence>
<accession>A0ABN2LQG1</accession>
<dbReference type="EMBL" id="BAAANJ010000001">
    <property type="protein sequence ID" value="GAA1796699.1"/>
    <property type="molecule type" value="Genomic_DNA"/>
</dbReference>
<proteinExistence type="predicted"/>
<gene>
    <name evidence="1" type="ORF">GCM10009749_00110</name>
</gene>